<evidence type="ECO:0000256" key="6">
    <source>
        <dbReference type="ARBA" id="ARBA00038207"/>
    </source>
</evidence>
<dbReference type="PROSITE" id="PS50853">
    <property type="entry name" value="FN3"/>
    <property type="match status" value="6"/>
</dbReference>
<evidence type="ECO:0000259" key="9">
    <source>
        <dbReference type="PROSITE" id="PS50853"/>
    </source>
</evidence>
<dbReference type="InterPro" id="IPR036116">
    <property type="entry name" value="FN3_sf"/>
</dbReference>
<evidence type="ECO:0000256" key="8">
    <source>
        <dbReference type="SAM" id="Phobius"/>
    </source>
</evidence>
<keyword evidence="3" id="KW-0677">Repeat</keyword>
<reference evidence="10" key="1">
    <citation type="submission" date="2025-08" db="UniProtKB">
        <authorList>
            <consortium name="Ensembl"/>
        </authorList>
    </citation>
    <scope>IDENTIFICATION</scope>
</reference>
<evidence type="ECO:0000256" key="4">
    <source>
        <dbReference type="ARBA" id="ARBA00022989"/>
    </source>
</evidence>
<feature type="region of interest" description="Disordered" evidence="7">
    <location>
        <begin position="260"/>
        <end position="284"/>
    </location>
</feature>
<protein>
    <recommendedName>
        <fullName evidence="9">Fibronectin type-III domain-containing protein</fullName>
    </recommendedName>
</protein>
<dbReference type="CDD" id="cd00063">
    <property type="entry name" value="FN3"/>
    <property type="match status" value="6"/>
</dbReference>
<proteinExistence type="inferred from homology"/>
<evidence type="ECO:0000256" key="1">
    <source>
        <dbReference type="ARBA" id="ARBA00004167"/>
    </source>
</evidence>
<feature type="domain" description="Fibronectin type-III" evidence="9">
    <location>
        <begin position="631"/>
        <end position="726"/>
    </location>
</feature>
<dbReference type="FunFam" id="2.60.40.10:FF:001846">
    <property type="entry name" value="Uncharacterized protein, isoform E"/>
    <property type="match status" value="1"/>
</dbReference>
<dbReference type="GO" id="GO:0016020">
    <property type="term" value="C:membrane"/>
    <property type="evidence" value="ECO:0007669"/>
    <property type="project" value="UniProtKB-SubCell"/>
</dbReference>
<evidence type="ECO:0000256" key="7">
    <source>
        <dbReference type="SAM" id="MobiDB-lite"/>
    </source>
</evidence>
<feature type="domain" description="Fibronectin type-III" evidence="9">
    <location>
        <begin position="70"/>
        <end position="161"/>
    </location>
</feature>
<dbReference type="AlphaFoldDB" id="A0A8B9L9Y1"/>
<evidence type="ECO:0000256" key="2">
    <source>
        <dbReference type="ARBA" id="ARBA00022692"/>
    </source>
</evidence>
<dbReference type="SUPFAM" id="SSF49265">
    <property type="entry name" value="Fibronectin type III"/>
    <property type="match status" value="5"/>
</dbReference>
<name>A0A8B9L9Y1_ASTMX</name>
<dbReference type="PANTHER" id="PTHR24099">
    <property type="entry name" value="E3 UBIQUITIN-PROTEIN LIGASE TRIM36-RELATED"/>
    <property type="match status" value="1"/>
</dbReference>
<dbReference type="InterPro" id="IPR003961">
    <property type="entry name" value="FN3_dom"/>
</dbReference>
<evidence type="ECO:0000313" key="11">
    <source>
        <dbReference type="Proteomes" id="UP000694621"/>
    </source>
</evidence>
<comment type="subcellular location">
    <subcellularLocation>
        <location evidence="1">Membrane</location>
        <topology evidence="1">Single-pass membrane protein</topology>
    </subcellularLocation>
</comment>
<feature type="transmembrane region" description="Helical" evidence="8">
    <location>
        <begin position="848"/>
        <end position="872"/>
    </location>
</feature>
<keyword evidence="2 8" id="KW-0812">Transmembrane</keyword>
<dbReference type="InterPro" id="IPR050617">
    <property type="entry name" value="E3_ligase_FN3/SPRY"/>
</dbReference>
<feature type="domain" description="Fibronectin type-III" evidence="9">
    <location>
        <begin position="437"/>
        <end position="530"/>
    </location>
</feature>
<feature type="domain" description="Fibronectin type-III" evidence="9">
    <location>
        <begin position="262"/>
        <end position="348"/>
    </location>
</feature>
<accession>A0A8B9L9Y1</accession>
<organism evidence="10 11">
    <name type="scientific">Astyanax mexicanus</name>
    <name type="common">Blind cave fish</name>
    <name type="synonym">Astyanax fasciatus mexicanus</name>
    <dbReference type="NCBI Taxonomy" id="7994"/>
    <lineage>
        <taxon>Eukaryota</taxon>
        <taxon>Metazoa</taxon>
        <taxon>Chordata</taxon>
        <taxon>Craniata</taxon>
        <taxon>Vertebrata</taxon>
        <taxon>Euteleostomi</taxon>
        <taxon>Actinopterygii</taxon>
        <taxon>Neopterygii</taxon>
        <taxon>Teleostei</taxon>
        <taxon>Ostariophysi</taxon>
        <taxon>Characiformes</taxon>
        <taxon>Characoidei</taxon>
        <taxon>Acestrorhamphidae</taxon>
        <taxon>Acestrorhamphinae</taxon>
        <taxon>Astyanax</taxon>
    </lineage>
</organism>
<dbReference type="PANTHER" id="PTHR24099:SF11">
    <property type="entry name" value="FIBRONECTIN TYPE III DOMAIN-CONTAINING 3BA-RELATED"/>
    <property type="match status" value="1"/>
</dbReference>
<keyword evidence="5 8" id="KW-0472">Membrane</keyword>
<dbReference type="SMART" id="SM00060">
    <property type="entry name" value="FN3"/>
    <property type="match status" value="6"/>
</dbReference>
<evidence type="ECO:0000256" key="5">
    <source>
        <dbReference type="ARBA" id="ARBA00023136"/>
    </source>
</evidence>
<dbReference type="Pfam" id="PF00041">
    <property type="entry name" value="fn3"/>
    <property type="match status" value="4"/>
</dbReference>
<dbReference type="Proteomes" id="UP000694621">
    <property type="component" value="Unplaced"/>
</dbReference>
<keyword evidence="4 8" id="KW-1133">Transmembrane helix</keyword>
<dbReference type="PRINTS" id="PR00014">
    <property type="entry name" value="FNTYPEIII"/>
</dbReference>
<dbReference type="Ensembl" id="ENSAMXT00005051382.1">
    <property type="protein sequence ID" value="ENSAMXP00005047314.1"/>
    <property type="gene ID" value="ENSAMXG00005021675.1"/>
</dbReference>
<comment type="similarity">
    <text evidence="6">Belongs to the FNDC3 family.</text>
</comment>
<evidence type="ECO:0000256" key="3">
    <source>
        <dbReference type="ARBA" id="ARBA00022737"/>
    </source>
</evidence>
<dbReference type="Gene3D" id="2.60.40.10">
    <property type="entry name" value="Immunoglobulins"/>
    <property type="match status" value="7"/>
</dbReference>
<evidence type="ECO:0000313" key="10">
    <source>
        <dbReference type="Ensembl" id="ENSAMXP00005047314.1"/>
    </source>
</evidence>
<feature type="domain" description="Fibronectin type-III" evidence="9">
    <location>
        <begin position="168"/>
        <end position="261"/>
    </location>
</feature>
<dbReference type="FunFam" id="2.60.40.10:FF:000180">
    <property type="entry name" value="Fibronectin type III domain containing 3A"/>
    <property type="match status" value="1"/>
</dbReference>
<feature type="domain" description="Fibronectin type-III" evidence="9">
    <location>
        <begin position="542"/>
        <end position="630"/>
    </location>
</feature>
<dbReference type="InterPro" id="IPR013783">
    <property type="entry name" value="Ig-like_fold"/>
</dbReference>
<sequence>MYSGRPQACYELLRQVRPGRAHVSLFNTQPSCDFTDLFIWSGRVCVACSSVKGAQSDTVAFTTLPGAPDAPAAPRLLQRTKSSISLQWRSPNDNGSKITGFCLEYHEGKQSAFKEVYSGLAKQYKVMQLMPSTKYAFRLAAKNDVGMSAFSSVVSCCTASCSAAPPAPPAPPRLTEAGVTWLSLEWSAPCGSAGRDTLVYILEVEEKGLGCGFQLKHRGEEQSCTVKELKRFTSYQFRVLATDTEGTSQPSGVVEYRTLPDQPGNPGKPSLCRPAQPHKAPEDDGGSPITLYVLEINGQWDVVYSGPLRQHVCECLLEGTWYSLRVHCRSLGGQSQVSEILSVETPALPPGPCEALRTAGDATPSEIPLCWGFPIGKIKMRTSHNRIMDVPCKFQKLFQATTYVAIFNALYNTTAVYVSLQWGPLSEKCQASTAAGPPEQCRAPELTLKTSSSVLASWQVPVCNGAEVCEFRMEWGLEEGSLELLYCGPSSQYEVNDLRPATEYRCRVQAVSDVGAGLFSDVAMVTTPASVPAAVEHVEEMRAEPLDDVMPRSSATTLALRWKEPRCHGAEISSYNIDIGEELPLSVGRTSYHILENLQPETTYRIRVQAVNSIGSGPFSSVLKLRTRGLPPEPPLLECAVAGPQSLKLKWGEGPSRPQNSRGTHYCLHMQVDTDRSVCIYSGPCHTFKVQRLCEATEYQFSIQAHSEAGMGPLSTPYTFSTTRSPPPQLRAPKVEPVEWNKYAVTWETLQPMRGDPIVYNLQLLRGREVEQLYKGPATSYTWQNSTTGVSCRLRVCAGRRSQEGSELWGQCSLSTSLPATAQPREHKISSCQDPLPKRSWPLTDEPFATILLFGFVVLAVLFAVLIQYFVIERQ</sequence>